<dbReference type="Proteomes" id="UP000033203">
    <property type="component" value="Unassembled WGS sequence"/>
</dbReference>
<evidence type="ECO:0000256" key="1">
    <source>
        <dbReference type="ARBA" id="ARBA00004141"/>
    </source>
</evidence>
<evidence type="ECO:0000256" key="2">
    <source>
        <dbReference type="ARBA" id="ARBA00008335"/>
    </source>
</evidence>
<dbReference type="AlphaFoldDB" id="A0A0D1KRT3"/>
<feature type="transmembrane region" description="Helical" evidence="7">
    <location>
        <begin position="84"/>
        <end position="103"/>
    </location>
</feature>
<accession>A0A0D1KRT3</accession>
<evidence type="ECO:0000256" key="3">
    <source>
        <dbReference type="ARBA" id="ARBA00022448"/>
    </source>
</evidence>
<dbReference type="PATRIC" id="fig|1549858.7.peg.1836"/>
<keyword evidence="5 7" id="KW-1133">Transmembrane helix</keyword>
<comment type="subcellular location">
    <subcellularLocation>
        <location evidence="1">Membrane</location>
        <topology evidence="1">Multi-pass membrane protein</topology>
    </subcellularLocation>
</comment>
<dbReference type="GO" id="GO:0022857">
    <property type="term" value="F:transmembrane transporter activity"/>
    <property type="evidence" value="ECO:0007669"/>
    <property type="project" value="InterPro"/>
</dbReference>
<feature type="transmembrane region" description="Helical" evidence="7">
    <location>
        <begin position="177"/>
        <end position="195"/>
    </location>
</feature>
<feature type="transmembrane region" description="Helical" evidence="7">
    <location>
        <begin position="51"/>
        <end position="72"/>
    </location>
</feature>
<evidence type="ECO:0000313" key="8">
    <source>
        <dbReference type="EMBL" id="KIU27204.1"/>
    </source>
</evidence>
<feature type="transmembrane region" description="Helical" evidence="7">
    <location>
        <begin position="109"/>
        <end position="129"/>
    </location>
</feature>
<dbReference type="EMBL" id="JXTP01000051">
    <property type="protein sequence ID" value="KIU27204.1"/>
    <property type="molecule type" value="Genomic_DNA"/>
</dbReference>
<reference evidence="8 9" key="1">
    <citation type="submission" date="2015-01" db="EMBL/GenBank/DDBJ databases">
        <title>Genome of Sphingomonas taxi strain 30a.</title>
        <authorList>
            <person name="Eevers N."/>
            <person name="Van Hamme J."/>
            <person name="Bottos E."/>
            <person name="Weyens N."/>
            <person name="Vangronsveld J."/>
        </authorList>
    </citation>
    <scope>NUCLEOTIDE SEQUENCE [LARGE SCALE GENOMIC DNA]</scope>
    <source>
        <strain evidence="8 9">30a</strain>
    </source>
</reference>
<dbReference type="SUPFAM" id="SSF103473">
    <property type="entry name" value="MFS general substrate transporter"/>
    <property type="match status" value="1"/>
</dbReference>
<keyword evidence="3" id="KW-0813">Transport</keyword>
<protein>
    <recommendedName>
        <fullName evidence="10">MFS transporter</fullName>
    </recommendedName>
</protein>
<dbReference type="Gene3D" id="1.20.1250.20">
    <property type="entry name" value="MFS general substrate transporter like domains"/>
    <property type="match status" value="2"/>
</dbReference>
<dbReference type="Pfam" id="PF07690">
    <property type="entry name" value="MFS_1"/>
    <property type="match status" value="1"/>
</dbReference>
<organism evidence="8 9">
    <name type="scientific">Sphingomonas melonis</name>
    <dbReference type="NCBI Taxonomy" id="152682"/>
    <lineage>
        <taxon>Bacteria</taxon>
        <taxon>Pseudomonadati</taxon>
        <taxon>Pseudomonadota</taxon>
        <taxon>Alphaproteobacteria</taxon>
        <taxon>Sphingomonadales</taxon>
        <taxon>Sphingomonadaceae</taxon>
        <taxon>Sphingomonas</taxon>
    </lineage>
</organism>
<feature type="transmembrane region" description="Helical" evidence="7">
    <location>
        <begin position="255"/>
        <end position="276"/>
    </location>
</feature>
<evidence type="ECO:0000313" key="9">
    <source>
        <dbReference type="Proteomes" id="UP000033203"/>
    </source>
</evidence>
<evidence type="ECO:0000256" key="4">
    <source>
        <dbReference type="ARBA" id="ARBA00022692"/>
    </source>
</evidence>
<dbReference type="InterPro" id="IPR004752">
    <property type="entry name" value="AmpG_permease/AT-1"/>
</dbReference>
<gene>
    <name evidence="8" type="ORF">SR41_10920</name>
</gene>
<dbReference type="InterPro" id="IPR011701">
    <property type="entry name" value="MFS"/>
</dbReference>
<evidence type="ECO:0000256" key="7">
    <source>
        <dbReference type="SAM" id="Phobius"/>
    </source>
</evidence>
<evidence type="ECO:0000256" key="6">
    <source>
        <dbReference type="ARBA" id="ARBA00023136"/>
    </source>
</evidence>
<dbReference type="PANTHER" id="PTHR12778">
    <property type="entry name" value="SOLUTE CARRIER FAMILY 33 ACETYL-COA TRANSPORTER -RELATED"/>
    <property type="match status" value="1"/>
</dbReference>
<dbReference type="PANTHER" id="PTHR12778:SF10">
    <property type="entry name" value="MAJOR FACILITATOR SUPERFAMILY DOMAIN-CONTAINING PROTEIN 3"/>
    <property type="match status" value="1"/>
</dbReference>
<sequence>MPGVAAPSSIIRVASVVGALAIAQSIVSGAAFQALPALLRAHGAAPETLALTSLVMCPWAAKFAWAPLVERWRRPGDGRWRDRSIMLAGQATVVAAIVAIGVVGPGSVVWLVAILVTAATASATADIAVDAYAVEQTPTGRRGIATAAQVGGSYTGFVAGGGVLIVLVGIAGWAKGFLLLATLMVLLSGSALLVRRPVRRVLTPARPSLATAWRNTAVRQGIALTLVVQAGTRLAQALTPAMLVDAGIGLPGIGSLLAAGAVAGGVAAVAGGWAVVRFGSTPVIRLALSLQVLSIGVIASATMWDDMALRVAVIVQSVATALGTVGLYADLMGRAAGDQPGVDFTIFQCADAAGAVLLGGAALMMASRIGFDTTCMIAATVPLTALLPVTILSHTHRGDSA</sequence>
<dbReference type="InterPro" id="IPR036259">
    <property type="entry name" value="MFS_trans_sf"/>
</dbReference>
<comment type="caution">
    <text evidence="8">The sequence shown here is derived from an EMBL/GenBank/DDBJ whole genome shotgun (WGS) entry which is preliminary data.</text>
</comment>
<feature type="transmembrane region" description="Helical" evidence="7">
    <location>
        <begin position="307"/>
        <end position="329"/>
    </location>
</feature>
<feature type="transmembrane region" description="Helical" evidence="7">
    <location>
        <begin position="283"/>
        <end position="301"/>
    </location>
</feature>
<comment type="similarity">
    <text evidence="2">Belongs to the major facilitator superfamily.</text>
</comment>
<feature type="transmembrane region" description="Helical" evidence="7">
    <location>
        <begin position="150"/>
        <end position="171"/>
    </location>
</feature>
<keyword evidence="6 7" id="KW-0472">Membrane</keyword>
<name>A0A0D1KRT3_9SPHN</name>
<evidence type="ECO:0000256" key="5">
    <source>
        <dbReference type="ARBA" id="ARBA00022989"/>
    </source>
</evidence>
<evidence type="ECO:0008006" key="10">
    <source>
        <dbReference type="Google" id="ProtNLM"/>
    </source>
</evidence>
<feature type="transmembrane region" description="Helical" evidence="7">
    <location>
        <begin position="341"/>
        <end position="363"/>
    </location>
</feature>
<proteinExistence type="inferred from homology"/>
<keyword evidence="4 7" id="KW-0812">Transmembrane</keyword>
<dbReference type="GO" id="GO:0016020">
    <property type="term" value="C:membrane"/>
    <property type="evidence" value="ECO:0007669"/>
    <property type="project" value="UniProtKB-SubCell"/>
</dbReference>